<proteinExistence type="predicted"/>
<sequence length="134" mass="14789">MTRRPSQPWELHDVEMILSVPFSTTPRVMTKEKGPRFVLFSKCTRRAQAGPTRARRMEGHVGTLFTRALVVQDADPSVAGDPVHAGRQDLVGAFAPQDGVVVVGRHHDAGQQRLLANVHHRWTAGACPPEAKHM</sequence>
<name>A0A182IY28_ANOAO</name>
<organism evidence="1">
    <name type="scientific">Anopheles atroparvus</name>
    <name type="common">European mosquito</name>
    <dbReference type="NCBI Taxonomy" id="41427"/>
    <lineage>
        <taxon>Eukaryota</taxon>
        <taxon>Metazoa</taxon>
        <taxon>Ecdysozoa</taxon>
        <taxon>Arthropoda</taxon>
        <taxon>Hexapoda</taxon>
        <taxon>Insecta</taxon>
        <taxon>Pterygota</taxon>
        <taxon>Neoptera</taxon>
        <taxon>Endopterygota</taxon>
        <taxon>Diptera</taxon>
        <taxon>Nematocera</taxon>
        <taxon>Culicoidea</taxon>
        <taxon>Culicidae</taxon>
        <taxon>Anophelinae</taxon>
        <taxon>Anopheles</taxon>
    </lineage>
</organism>
<accession>A0A182IY28</accession>
<dbReference type="EnsemblMetazoa" id="AATE007708-RA">
    <property type="protein sequence ID" value="AATE007708-PA.1"/>
    <property type="gene ID" value="AATE007708"/>
</dbReference>
<reference evidence="1" key="1">
    <citation type="submission" date="2022-08" db="UniProtKB">
        <authorList>
            <consortium name="EnsemblMetazoa"/>
        </authorList>
    </citation>
    <scope>IDENTIFICATION</scope>
    <source>
        <strain evidence="1">EBRO</strain>
    </source>
</reference>
<protein>
    <submittedName>
        <fullName evidence="1">Uncharacterized protein</fullName>
    </submittedName>
</protein>
<evidence type="ECO:0000313" key="1">
    <source>
        <dbReference type="EnsemblMetazoa" id="AATE007708-PA.1"/>
    </source>
</evidence>
<dbReference type="VEuPathDB" id="VectorBase:AATE007708"/>
<dbReference type="AlphaFoldDB" id="A0A182IY28"/>